<reference evidence="1 2" key="1">
    <citation type="journal article" date="2009" name="Stand. Genomic Sci.">
        <title>Complete genome sequence of Kangiella koreensis type strain (SW-125).</title>
        <authorList>
            <person name="Han C."/>
            <person name="Sikorski J."/>
            <person name="Lapidus A."/>
            <person name="Nolan M."/>
            <person name="Glavina Del Rio T."/>
            <person name="Tice H."/>
            <person name="Cheng J.F."/>
            <person name="Lucas S."/>
            <person name="Chen F."/>
            <person name="Copeland A."/>
            <person name="Ivanova N."/>
            <person name="Mavromatis K."/>
            <person name="Ovchinnikova G."/>
            <person name="Pati A."/>
            <person name="Bruce D."/>
            <person name="Goodwin L."/>
            <person name="Pitluck S."/>
            <person name="Chen A."/>
            <person name="Palaniappan K."/>
            <person name="Land M."/>
            <person name="Hauser L."/>
            <person name="Chang Y.J."/>
            <person name="Jeffries C.D."/>
            <person name="Chain P."/>
            <person name="Saunders E."/>
            <person name="Brettin T."/>
            <person name="Goker M."/>
            <person name="Tindall B.J."/>
            <person name="Bristow J."/>
            <person name="Eisen J.A."/>
            <person name="Markowitz V."/>
            <person name="Hugenholtz P."/>
            <person name="Kyrpides N.C."/>
            <person name="Klenk H.P."/>
            <person name="Detter J.C."/>
        </authorList>
    </citation>
    <scope>NUCLEOTIDE SEQUENCE [LARGE SCALE GENOMIC DNA]</scope>
    <source>
        <strain evidence="2">DSM 16069 / KCTC 12182 / SW-125</strain>
    </source>
</reference>
<proteinExistence type="predicted"/>
<dbReference type="RefSeq" id="WP_012800964.1">
    <property type="nucleotide sequence ID" value="NC_013166.1"/>
</dbReference>
<dbReference type="eggNOG" id="ENOG5033HDX">
    <property type="taxonomic scope" value="Bacteria"/>
</dbReference>
<keyword evidence="2" id="KW-1185">Reference proteome</keyword>
<gene>
    <name evidence="1" type="ordered locus">Kkor_1031</name>
</gene>
<dbReference type="OrthoDB" id="9893783at2"/>
<evidence type="ECO:0000313" key="1">
    <source>
        <dbReference type="EMBL" id="ACV26450.1"/>
    </source>
</evidence>
<protein>
    <submittedName>
        <fullName evidence="1">Uncharacterized protein</fullName>
    </submittedName>
</protein>
<dbReference type="Proteomes" id="UP000001231">
    <property type="component" value="Chromosome"/>
</dbReference>
<organism evidence="1 2">
    <name type="scientific">Kangiella koreensis (strain DSM 16069 / JCM 12317 / KCTC 12182 / SW-125)</name>
    <dbReference type="NCBI Taxonomy" id="523791"/>
    <lineage>
        <taxon>Bacteria</taxon>
        <taxon>Pseudomonadati</taxon>
        <taxon>Pseudomonadota</taxon>
        <taxon>Gammaproteobacteria</taxon>
        <taxon>Kangiellales</taxon>
        <taxon>Kangiellaceae</taxon>
        <taxon>Kangiella</taxon>
    </lineage>
</organism>
<dbReference type="KEGG" id="kko:Kkor_1031"/>
<sequence length="124" mass="13189">MAIKIIDCHIENCGTGISTDGSVQIDISGTKIIGCKKAIEHRDPPGALQSLGLPENTPPNLLVEALEVLLKTQEQGPEKSAEAVSKTRLFEWLGGISNATSILANLVALQQSGFVQKLLSMLPK</sequence>
<dbReference type="HOGENOM" id="CLU_2000831_0_0_6"/>
<name>C7RB08_KANKD</name>
<dbReference type="STRING" id="523791.Kkor_1031"/>
<dbReference type="InParanoid" id="C7RB08"/>
<accession>C7RB08</accession>
<evidence type="ECO:0000313" key="2">
    <source>
        <dbReference type="Proteomes" id="UP000001231"/>
    </source>
</evidence>
<dbReference type="AlphaFoldDB" id="C7RB08"/>
<dbReference type="EMBL" id="CP001707">
    <property type="protein sequence ID" value="ACV26450.1"/>
    <property type="molecule type" value="Genomic_DNA"/>
</dbReference>